<keyword evidence="9" id="KW-1185">Reference proteome</keyword>
<dbReference type="InterPro" id="IPR020568">
    <property type="entry name" value="Ribosomal_Su5_D2-typ_SF"/>
</dbReference>
<dbReference type="SMART" id="SM00433">
    <property type="entry name" value="TOP2c"/>
    <property type="match status" value="1"/>
</dbReference>
<evidence type="ECO:0000256" key="1">
    <source>
        <dbReference type="ARBA" id="ARBA00000185"/>
    </source>
</evidence>
<comment type="subunit">
    <text evidence="6">Homodimer.</text>
</comment>
<reference evidence="8 9" key="1">
    <citation type="journal article" date="2013" name="BMC Genomics">
        <title>Comparative genomics of parasitic silkworm microsporidia reveal an association between genome expansion and host adaptation.</title>
        <authorList>
            <person name="Pan G."/>
            <person name="Xu J."/>
            <person name="Li T."/>
            <person name="Xia Q."/>
            <person name="Liu S.L."/>
            <person name="Zhang G."/>
            <person name="Li S."/>
            <person name="Li C."/>
            <person name="Liu H."/>
            <person name="Yang L."/>
            <person name="Liu T."/>
            <person name="Zhang X."/>
            <person name="Wu Z."/>
            <person name="Fan W."/>
            <person name="Dang X."/>
            <person name="Xiang H."/>
            <person name="Tao M."/>
            <person name="Li Y."/>
            <person name="Hu J."/>
            <person name="Li Z."/>
            <person name="Lin L."/>
            <person name="Luo J."/>
            <person name="Geng L."/>
            <person name="Wang L."/>
            <person name="Long M."/>
            <person name="Wan Y."/>
            <person name="He N."/>
            <person name="Zhang Z."/>
            <person name="Lu C."/>
            <person name="Keeling P.J."/>
            <person name="Wang J."/>
            <person name="Xiang Z."/>
            <person name="Zhou Z."/>
        </authorList>
    </citation>
    <scope>NUCLEOTIDE SEQUENCE [LARGE SCALE GENOMIC DNA]</scope>
    <source>
        <strain evidence="9">CQ1 / CVCC 102059</strain>
    </source>
</reference>
<dbReference type="CDD" id="cd16930">
    <property type="entry name" value="HATPase_TopII-like"/>
    <property type="match status" value="1"/>
</dbReference>
<dbReference type="GO" id="GO:0003918">
    <property type="term" value="F:DNA topoisomerase type II (double strand cut, ATP-hydrolyzing) activity"/>
    <property type="evidence" value="ECO:0007669"/>
    <property type="project" value="UniProtKB-UniRule"/>
</dbReference>
<dbReference type="HOGENOM" id="CLU_001935_0_2_1"/>
<evidence type="ECO:0000256" key="5">
    <source>
        <dbReference type="ARBA" id="ARBA00023235"/>
    </source>
</evidence>
<dbReference type="EMBL" id="KB909208">
    <property type="protein sequence ID" value="EOB12949.1"/>
    <property type="molecule type" value="Genomic_DNA"/>
</dbReference>
<dbReference type="GO" id="GO:0000712">
    <property type="term" value="P:resolution of meiotic recombination intermediates"/>
    <property type="evidence" value="ECO:0007669"/>
    <property type="project" value="TreeGrafter"/>
</dbReference>
<dbReference type="PRINTS" id="PR00418">
    <property type="entry name" value="TPI2FAMILY"/>
</dbReference>
<comment type="similarity">
    <text evidence="6">Belongs to the type II topoisomerase family.</text>
</comment>
<dbReference type="FunFam" id="3.30.565.10:FF:000004">
    <property type="entry name" value="DNA topoisomerase 2"/>
    <property type="match status" value="1"/>
</dbReference>
<dbReference type="InterPro" id="IPR050634">
    <property type="entry name" value="DNA_Topoisomerase_II"/>
</dbReference>
<dbReference type="Proteomes" id="UP000016927">
    <property type="component" value="Unassembled WGS sequence"/>
</dbReference>
<dbReference type="SUPFAM" id="SSF55874">
    <property type="entry name" value="ATPase domain of HSP90 chaperone/DNA topoisomerase II/histidine kinase"/>
    <property type="match status" value="1"/>
</dbReference>
<dbReference type="SUPFAM" id="SSF54211">
    <property type="entry name" value="Ribosomal protein S5 domain 2-like"/>
    <property type="match status" value="1"/>
</dbReference>
<name>R0M4P1_NOSB1</name>
<dbReference type="Gene3D" id="3.30.565.10">
    <property type="entry name" value="Histidine kinase-like ATPase, C-terminal domain"/>
    <property type="match status" value="1"/>
</dbReference>
<proteinExistence type="inferred from homology"/>
<dbReference type="OrthoDB" id="2193663at2759"/>
<dbReference type="EC" id="5.6.2.2" evidence="6"/>
<keyword evidence="5 6" id="KW-0413">Isomerase</keyword>
<dbReference type="Pfam" id="PF00204">
    <property type="entry name" value="DNA_gyraseB"/>
    <property type="match status" value="1"/>
</dbReference>
<evidence type="ECO:0000256" key="3">
    <source>
        <dbReference type="ARBA" id="ARBA00023029"/>
    </source>
</evidence>
<evidence type="ECO:0000313" key="8">
    <source>
        <dbReference type="EMBL" id="EOB12949.1"/>
    </source>
</evidence>
<dbReference type="SMART" id="SM00387">
    <property type="entry name" value="HATPase_c"/>
    <property type="match status" value="1"/>
</dbReference>
<feature type="domain" description="Histidine kinase/HSP90-like ATPase" evidence="7">
    <location>
        <begin position="56"/>
        <end position="201"/>
    </location>
</feature>
<evidence type="ECO:0000256" key="4">
    <source>
        <dbReference type="ARBA" id="ARBA00023125"/>
    </source>
</evidence>
<comment type="cofactor">
    <cofactor evidence="2">
        <name>Mg(2+)</name>
        <dbReference type="ChEBI" id="CHEBI:18420"/>
    </cofactor>
</comment>
<dbReference type="GO" id="GO:0005634">
    <property type="term" value="C:nucleus"/>
    <property type="evidence" value="ECO:0007669"/>
    <property type="project" value="TreeGrafter"/>
</dbReference>
<dbReference type="InterPro" id="IPR013506">
    <property type="entry name" value="Topo_IIA_bsu_dom2"/>
</dbReference>
<organism evidence="8 9">
    <name type="scientific">Nosema bombycis (strain CQ1 / CVCC 102059)</name>
    <name type="common">Microsporidian parasite</name>
    <name type="synonym">Pebrine of silkworm</name>
    <dbReference type="NCBI Taxonomy" id="578461"/>
    <lineage>
        <taxon>Eukaryota</taxon>
        <taxon>Fungi</taxon>
        <taxon>Fungi incertae sedis</taxon>
        <taxon>Microsporidia</taxon>
        <taxon>Nosematidae</taxon>
        <taxon>Nosema</taxon>
    </lineage>
</organism>
<dbReference type="PANTHER" id="PTHR10169:SF38">
    <property type="entry name" value="DNA TOPOISOMERASE 2"/>
    <property type="match status" value="1"/>
</dbReference>
<keyword evidence="6" id="KW-0547">Nucleotide-binding</keyword>
<keyword evidence="4 6" id="KW-0238">DNA-binding</keyword>
<accession>R0M4P1</accession>
<evidence type="ECO:0000256" key="2">
    <source>
        <dbReference type="ARBA" id="ARBA00001946"/>
    </source>
</evidence>
<keyword evidence="6" id="KW-0067">ATP-binding</keyword>
<dbReference type="Gene3D" id="3.30.230.10">
    <property type="match status" value="1"/>
</dbReference>
<dbReference type="InterPro" id="IPR003594">
    <property type="entry name" value="HATPase_dom"/>
</dbReference>
<dbReference type="InterPro" id="IPR036890">
    <property type="entry name" value="HATPase_C_sf"/>
</dbReference>
<dbReference type="Pfam" id="PF02518">
    <property type="entry name" value="HATPase_c"/>
    <property type="match status" value="1"/>
</dbReference>
<dbReference type="CDD" id="cd03481">
    <property type="entry name" value="TopoIIA_Trans_ScTopoIIA"/>
    <property type="match status" value="1"/>
</dbReference>
<comment type="function">
    <text evidence="6">Control of topological states of DNA by transient breakage and subsequent rejoining of DNA strands. Topoisomerase II makes double-strand breaks.</text>
</comment>
<dbReference type="AlphaFoldDB" id="R0M4P1"/>
<dbReference type="VEuPathDB" id="MicrosporidiaDB:NBO_300g0001"/>
<keyword evidence="3 6" id="KW-0799">Topoisomerase</keyword>
<dbReference type="InterPro" id="IPR001241">
    <property type="entry name" value="Topo_IIA"/>
</dbReference>
<dbReference type="InterPro" id="IPR014721">
    <property type="entry name" value="Ribsml_uS5_D2-typ_fold_subgr"/>
</dbReference>
<dbReference type="FunFam" id="3.30.230.10:FF:000008">
    <property type="entry name" value="DNA topoisomerase 2"/>
    <property type="match status" value="1"/>
</dbReference>
<dbReference type="GO" id="GO:0003677">
    <property type="term" value="F:DNA binding"/>
    <property type="evidence" value="ECO:0007669"/>
    <property type="project" value="UniProtKB-UniRule"/>
</dbReference>
<sequence>MAKTIEETYQKKTPKEHILLRPDTYIGSVEKESQQIYVWDEIEKKIVLRVIEYVPGLYKIFDEILVNAADNKIRDPKMTTIKVNIDIENNTISVYNDGKGVPIEMHKEENVYVPELIFGQLLTSSNYDDKEKKVTGGRNGYGAKLCNIFSKEFIVETADYSKKKIYKQVYKKNMSITEPPTIEGYRDKGFTKITFKPDLKRFKMENLDSDIVSLLKKRVYDLSATVKKIKVYLNDEQITVSGFKDYVKLYLPEDTKIIHQVINDRWELGFTVSDEHFQQVSFVNSICTTKGGTHVGHVMDHLVEKIGDHIKKKNKGLVVKPSIIKTNIFIFINCLVDNPAFDSQTKENLTLRVGAFGTKCDPLDNFIKKVLNETNIIDKVTEFAKMKANLQLKKTDGSKTTR</sequence>
<dbReference type="GO" id="GO:0005524">
    <property type="term" value="F:ATP binding"/>
    <property type="evidence" value="ECO:0007669"/>
    <property type="project" value="UniProtKB-UniRule"/>
</dbReference>
<dbReference type="PANTHER" id="PTHR10169">
    <property type="entry name" value="DNA TOPOISOMERASE/GYRASE"/>
    <property type="match status" value="1"/>
</dbReference>
<comment type="catalytic activity">
    <reaction evidence="1 6">
        <text>ATP-dependent breakage, passage and rejoining of double-stranded DNA.</text>
        <dbReference type="EC" id="5.6.2.2"/>
    </reaction>
</comment>
<protein>
    <recommendedName>
        <fullName evidence="6">DNA topoisomerase 2</fullName>
        <ecNumber evidence="6">5.6.2.2</ecNumber>
    </recommendedName>
</protein>
<evidence type="ECO:0000259" key="7">
    <source>
        <dbReference type="SMART" id="SM00387"/>
    </source>
</evidence>
<evidence type="ECO:0000313" key="9">
    <source>
        <dbReference type="Proteomes" id="UP000016927"/>
    </source>
</evidence>
<dbReference type="STRING" id="578461.R0M4P1"/>
<gene>
    <name evidence="8" type="primary">TOP2</name>
    <name evidence="8" type="ORF">NBO_300g0001</name>
</gene>
<dbReference type="GO" id="GO:0006265">
    <property type="term" value="P:DNA topological change"/>
    <property type="evidence" value="ECO:0007669"/>
    <property type="project" value="UniProtKB-UniRule"/>
</dbReference>
<dbReference type="GO" id="GO:0000819">
    <property type="term" value="P:sister chromatid segregation"/>
    <property type="evidence" value="ECO:0007669"/>
    <property type="project" value="TreeGrafter"/>
</dbReference>
<evidence type="ECO:0000256" key="6">
    <source>
        <dbReference type="RuleBase" id="RU362094"/>
    </source>
</evidence>